<protein>
    <recommendedName>
        <fullName evidence="2">DNA repair protein RecN</fullName>
    </recommendedName>
    <alternativeName>
        <fullName evidence="7">Recombination protein N</fullName>
    </alternativeName>
</protein>
<keyword evidence="11" id="KW-1185">Reference proteome</keyword>
<dbReference type="PANTHER" id="PTHR11059:SF0">
    <property type="entry name" value="DNA REPAIR PROTEIN RECN"/>
    <property type="match status" value="1"/>
</dbReference>
<gene>
    <name evidence="10" type="ORF">TrST_g10867</name>
</gene>
<keyword evidence="4" id="KW-0227">DNA damage</keyword>
<dbReference type="SUPFAM" id="SSF52540">
    <property type="entry name" value="P-loop containing nucleoside triphosphate hydrolases"/>
    <property type="match status" value="1"/>
</dbReference>
<evidence type="ECO:0000256" key="4">
    <source>
        <dbReference type="ARBA" id="ARBA00022763"/>
    </source>
</evidence>
<accession>A0A9W6ZT64</accession>
<name>A0A9W6ZT64_9STRA</name>
<keyword evidence="6" id="KW-0234">DNA repair</keyword>
<keyword evidence="3" id="KW-0547">Nucleotide-binding</keyword>
<evidence type="ECO:0000256" key="8">
    <source>
        <dbReference type="SAM" id="MobiDB-lite"/>
    </source>
</evidence>
<evidence type="ECO:0000313" key="11">
    <source>
        <dbReference type="Proteomes" id="UP001165085"/>
    </source>
</evidence>
<organism evidence="10 11">
    <name type="scientific">Triparma strigata</name>
    <dbReference type="NCBI Taxonomy" id="1606541"/>
    <lineage>
        <taxon>Eukaryota</taxon>
        <taxon>Sar</taxon>
        <taxon>Stramenopiles</taxon>
        <taxon>Ochrophyta</taxon>
        <taxon>Bolidophyceae</taxon>
        <taxon>Parmales</taxon>
        <taxon>Triparmaceae</taxon>
        <taxon>Triparma</taxon>
    </lineage>
</organism>
<evidence type="ECO:0000256" key="2">
    <source>
        <dbReference type="ARBA" id="ARBA00021315"/>
    </source>
</evidence>
<dbReference type="GO" id="GO:0006310">
    <property type="term" value="P:DNA recombination"/>
    <property type="evidence" value="ECO:0007669"/>
    <property type="project" value="InterPro"/>
</dbReference>
<reference evidence="11" key="1">
    <citation type="journal article" date="2023" name="Commun. Biol.">
        <title>Genome analysis of Parmales, the sister group of diatoms, reveals the evolutionary specialization of diatoms from phago-mixotrophs to photoautotrophs.</title>
        <authorList>
            <person name="Ban H."/>
            <person name="Sato S."/>
            <person name="Yoshikawa S."/>
            <person name="Yamada K."/>
            <person name="Nakamura Y."/>
            <person name="Ichinomiya M."/>
            <person name="Sato N."/>
            <person name="Blanc-Mathieu R."/>
            <person name="Endo H."/>
            <person name="Kuwata A."/>
            <person name="Ogata H."/>
        </authorList>
    </citation>
    <scope>NUCLEOTIDE SEQUENCE [LARGE SCALE GENOMIC DNA]</scope>
    <source>
        <strain evidence="11">NIES 3701</strain>
    </source>
</reference>
<proteinExistence type="inferred from homology"/>
<feature type="region of interest" description="Disordered" evidence="8">
    <location>
        <begin position="311"/>
        <end position="334"/>
    </location>
</feature>
<comment type="similarity">
    <text evidence="1">Belongs to the RecN family.</text>
</comment>
<comment type="caution">
    <text evidence="10">The sequence shown here is derived from an EMBL/GenBank/DDBJ whole genome shotgun (WGS) entry which is preliminary data.</text>
</comment>
<dbReference type="InterPro" id="IPR004604">
    <property type="entry name" value="DNA_recomb/repair_RecN"/>
</dbReference>
<evidence type="ECO:0000256" key="6">
    <source>
        <dbReference type="ARBA" id="ARBA00023204"/>
    </source>
</evidence>
<dbReference type="InterPro" id="IPR027417">
    <property type="entry name" value="P-loop_NTPase"/>
</dbReference>
<keyword evidence="9" id="KW-1133">Transmembrane helix</keyword>
<keyword evidence="9" id="KW-0472">Membrane</keyword>
<evidence type="ECO:0000256" key="5">
    <source>
        <dbReference type="ARBA" id="ARBA00022840"/>
    </source>
</evidence>
<dbReference type="OrthoDB" id="1938215at2759"/>
<feature type="compositionally biased region" description="Low complexity" evidence="8">
    <location>
        <begin position="323"/>
        <end position="334"/>
    </location>
</feature>
<evidence type="ECO:0000256" key="9">
    <source>
        <dbReference type="SAM" id="Phobius"/>
    </source>
</evidence>
<dbReference type="GO" id="GO:0006281">
    <property type="term" value="P:DNA repair"/>
    <property type="evidence" value="ECO:0007669"/>
    <property type="project" value="UniProtKB-KW"/>
</dbReference>
<keyword evidence="5" id="KW-0067">ATP-binding</keyword>
<evidence type="ECO:0000313" key="10">
    <source>
        <dbReference type="EMBL" id="GMH56678.1"/>
    </source>
</evidence>
<keyword evidence="9" id="KW-0812">Transmembrane</keyword>
<dbReference type="GO" id="GO:0005524">
    <property type="term" value="F:ATP binding"/>
    <property type="evidence" value="ECO:0007669"/>
    <property type="project" value="UniProtKB-KW"/>
</dbReference>
<evidence type="ECO:0000256" key="7">
    <source>
        <dbReference type="ARBA" id="ARBA00033408"/>
    </source>
</evidence>
<dbReference type="PANTHER" id="PTHR11059">
    <property type="entry name" value="DNA REPAIR PROTEIN RECN"/>
    <property type="match status" value="1"/>
</dbReference>
<dbReference type="AlphaFoldDB" id="A0A9W6ZT64"/>
<dbReference type="EMBL" id="BRXY01000041">
    <property type="protein sequence ID" value="GMH56678.1"/>
    <property type="molecule type" value="Genomic_DNA"/>
</dbReference>
<feature type="transmembrane region" description="Helical" evidence="9">
    <location>
        <begin position="25"/>
        <end position="43"/>
    </location>
</feature>
<dbReference type="Gene3D" id="3.40.50.300">
    <property type="entry name" value="P-loop containing nucleotide triphosphate hydrolases"/>
    <property type="match status" value="2"/>
</dbReference>
<evidence type="ECO:0000256" key="3">
    <source>
        <dbReference type="ARBA" id="ARBA00022741"/>
    </source>
</evidence>
<sequence>MQLAKIPGKYKYYFLRNYPRRCQHLGMFHLVDIVVVLTIALVIQTSEALCVPKAGGPRNGKSQIVDISVKNLAIVRSARLDDLSSRLTVVTGETGAGKSLVTSAIGLACGDAASIDKSRQHDPDGVFEDSVVTMTAKLHGDALTAVSKKLKLLNLDSAIPTLESTNALTVTRTIKRVGKGGNKIRSACTINDCSANLKDLKVVVAPLVARIDANAAATVLSRPESRLGAIDRGVDGGIMREARSSYRRYRVARSKRMKIERDLASSLPPSFKGMSMENDGDATTLRHWVEELDVFQEKWSLFRDNVVADIGANQDGGGDSDETSPPTSSPSLTTLSLPQCAAELSKVTWEGGDGGWEAMLSLKDALVAHDQSYQAASEALMTLSSKSTLESAASLVEKTRDLLYDTASDTGSTVYDETEKAHDLLNEVEAMVQRCAEQIENRILSKLEATRPYVTVEELDELLVDWKSLARKHGISPEQVCSCHSGLRSELDGAVENREKLPRATMEESKALLKYQEGCKQLTEDRKRVAEMLREKVTDLLPSLGMEAEFIVDVRRKMGIEFGLEVKGGGLWGGKAEGDSVGIDVVDFLLLNNKATEAGKVEETASSGERARILLAIETCLPGSIGVGGSAAVSLNDLDGAGEGGAEEDCGDDMEWVGKEAPISVLYDEIDSHVGGRAAVAVAKLLSNQGKSGSQIISITHNAAIASMADRHIVVEKKGDENDEINVRVSSVLGSEREDEIARMAGGEMVSEEDSIAFSRALIKEGKEFREQTATL</sequence>
<evidence type="ECO:0000256" key="1">
    <source>
        <dbReference type="ARBA" id="ARBA00009441"/>
    </source>
</evidence>
<dbReference type="Proteomes" id="UP001165085">
    <property type="component" value="Unassembled WGS sequence"/>
</dbReference>